<organism evidence="1 2">
    <name type="scientific">Oryza sativa subsp. indica</name>
    <name type="common">Rice</name>
    <dbReference type="NCBI Taxonomy" id="39946"/>
    <lineage>
        <taxon>Eukaryota</taxon>
        <taxon>Viridiplantae</taxon>
        <taxon>Streptophyta</taxon>
        <taxon>Embryophyta</taxon>
        <taxon>Tracheophyta</taxon>
        <taxon>Spermatophyta</taxon>
        <taxon>Magnoliopsida</taxon>
        <taxon>Liliopsida</taxon>
        <taxon>Poales</taxon>
        <taxon>Poaceae</taxon>
        <taxon>BOP clade</taxon>
        <taxon>Oryzoideae</taxon>
        <taxon>Oryzeae</taxon>
        <taxon>Oryzinae</taxon>
        <taxon>Oryza</taxon>
        <taxon>Oryza sativa</taxon>
    </lineage>
</organism>
<evidence type="ECO:0000313" key="1">
    <source>
        <dbReference type="EMBL" id="EAZ01123.1"/>
    </source>
</evidence>
<dbReference type="Proteomes" id="UP000007015">
    <property type="component" value="Chromosome 6"/>
</dbReference>
<keyword evidence="2" id="KW-1185">Reference proteome</keyword>
<reference evidence="1 2" key="1">
    <citation type="journal article" date="2005" name="PLoS Biol.">
        <title>The genomes of Oryza sativa: a history of duplications.</title>
        <authorList>
            <person name="Yu J."/>
            <person name="Wang J."/>
            <person name="Lin W."/>
            <person name="Li S."/>
            <person name="Li H."/>
            <person name="Zhou J."/>
            <person name="Ni P."/>
            <person name="Dong W."/>
            <person name="Hu S."/>
            <person name="Zeng C."/>
            <person name="Zhang J."/>
            <person name="Zhang Y."/>
            <person name="Li R."/>
            <person name="Xu Z."/>
            <person name="Li S."/>
            <person name="Li X."/>
            <person name="Zheng H."/>
            <person name="Cong L."/>
            <person name="Lin L."/>
            <person name="Yin J."/>
            <person name="Geng J."/>
            <person name="Li G."/>
            <person name="Shi J."/>
            <person name="Liu J."/>
            <person name="Lv H."/>
            <person name="Li J."/>
            <person name="Wang J."/>
            <person name="Deng Y."/>
            <person name="Ran L."/>
            <person name="Shi X."/>
            <person name="Wang X."/>
            <person name="Wu Q."/>
            <person name="Li C."/>
            <person name="Ren X."/>
            <person name="Wang J."/>
            <person name="Wang X."/>
            <person name="Li D."/>
            <person name="Liu D."/>
            <person name="Zhang X."/>
            <person name="Ji Z."/>
            <person name="Zhao W."/>
            <person name="Sun Y."/>
            <person name="Zhang Z."/>
            <person name="Bao J."/>
            <person name="Han Y."/>
            <person name="Dong L."/>
            <person name="Ji J."/>
            <person name="Chen P."/>
            <person name="Wu S."/>
            <person name="Liu J."/>
            <person name="Xiao Y."/>
            <person name="Bu D."/>
            <person name="Tan J."/>
            <person name="Yang L."/>
            <person name="Ye C."/>
            <person name="Zhang J."/>
            <person name="Xu J."/>
            <person name="Zhou Y."/>
            <person name="Yu Y."/>
            <person name="Zhang B."/>
            <person name="Zhuang S."/>
            <person name="Wei H."/>
            <person name="Liu B."/>
            <person name="Lei M."/>
            <person name="Yu H."/>
            <person name="Li Y."/>
            <person name="Xu H."/>
            <person name="Wei S."/>
            <person name="He X."/>
            <person name="Fang L."/>
            <person name="Zhang Z."/>
            <person name="Zhang Y."/>
            <person name="Huang X."/>
            <person name="Su Z."/>
            <person name="Tong W."/>
            <person name="Li J."/>
            <person name="Tong Z."/>
            <person name="Li S."/>
            <person name="Ye J."/>
            <person name="Wang L."/>
            <person name="Fang L."/>
            <person name="Lei T."/>
            <person name="Chen C."/>
            <person name="Chen H."/>
            <person name="Xu Z."/>
            <person name="Li H."/>
            <person name="Huang H."/>
            <person name="Zhang F."/>
            <person name="Xu H."/>
            <person name="Li N."/>
            <person name="Zhao C."/>
            <person name="Li S."/>
            <person name="Dong L."/>
            <person name="Huang Y."/>
            <person name="Li L."/>
            <person name="Xi Y."/>
            <person name="Qi Q."/>
            <person name="Li W."/>
            <person name="Zhang B."/>
            <person name="Hu W."/>
            <person name="Zhang Y."/>
            <person name="Tian X."/>
            <person name="Jiao Y."/>
            <person name="Liang X."/>
            <person name="Jin J."/>
            <person name="Gao L."/>
            <person name="Zheng W."/>
            <person name="Hao B."/>
            <person name="Liu S."/>
            <person name="Wang W."/>
            <person name="Yuan L."/>
            <person name="Cao M."/>
            <person name="McDermott J."/>
            <person name="Samudrala R."/>
            <person name="Wang J."/>
            <person name="Wong G.K."/>
            <person name="Yang H."/>
        </authorList>
    </citation>
    <scope>NUCLEOTIDE SEQUENCE [LARGE SCALE GENOMIC DNA]</scope>
    <source>
        <strain evidence="2">cv. 93-11</strain>
    </source>
</reference>
<dbReference type="AlphaFoldDB" id="A2YDG2"/>
<protein>
    <submittedName>
        <fullName evidence="1">Uncharacterized protein</fullName>
    </submittedName>
</protein>
<dbReference type="HOGENOM" id="CLU_2053333_0_0_1"/>
<proteinExistence type="predicted"/>
<dbReference type="OMA" id="LACNPND"/>
<gene>
    <name evidence="1" type="ORF">OsI_23150</name>
</gene>
<evidence type="ECO:0000313" key="2">
    <source>
        <dbReference type="Proteomes" id="UP000007015"/>
    </source>
</evidence>
<sequence length="136" mass="15304">MERHGTIRTLMIESAADDHLMVMAFMARGHSFKLSVFNQLAHLLVFSPLPRQAISNNGEVGLSRHTPSPFLTFPSSTLACNPNDGKARHEHKEDHGDEHWLEVFVGGGLAAAYVEIGYGDHIVEYMYDWRCPRRGE</sequence>
<dbReference type="Gramene" id="BGIOSGA023002-TA">
    <property type="protein sequence ID" value="BGIOSGA023002-PA"/>
    <property type="gene ID" value="BGIOSGA023002"/>
</dbReference>
<accession>A2YDG2</accession>
<name>A2YDG2_ORYSI</name>
<dbReference type="EMBL" id="CM000131">
    <property type="protein sequence ID" value="EAZ01123.1"/>
    <property type="molecule type" value="Genomic_DNA"/>
</dbReference>